<dbReference type="AlphaFoldDB" id="A0ABD2L2E3"/>
<accession>A0ABD2L2E3</accession>
<dbReference type="Proteomes" id="UP001620626">
    <property type="component" value="Unassembled WGS sequence"/>
</dbReference>
<keyword evidence="2" id="KW-1185">Reference proteome</keyword>
<organism evidence="1 2">
    <name type="scientific">Heterodera trifolii</name>
    <dbReference type="NCBI Taxonomy" id="157864"/>
    <lineage>
        <taxon>Eukaryota</taxon>
        <taxon>Metazoa</taxon>
        <taxon>Ecdysozoa</taxon>
        <taxon>Nematoda</taxon>
        <taxon>Chromadorea</taxon>
        <taxon>Rhabditida</taxon>
        <taxon>Tylenchina</taxon>
        <taxon>Tylenchomorpha</taxon>
        <taxon>Tylenchoidea</taxon>
        <taxon>Heteroderidae</taxon>
        <taxon>Heteroderinae</taxon>
        <taxon>Heterodera</taxon>
    </lineage>
</organism>
<dbReference type="EMBL" id="JBICBT010000573">
    <property type="protein sequence ID" value="KAL3109388.1"/>
    <property type="molecule type" value="Genomic_DNA"/>
</dbReference>
<sequence length="66" mass="7674">MRAVFNFTFVKWAAEFAHFRVIKDYGGTAEEAYPNYKFHHIGDWQLKTLLSAYKIVSAENDNDENG</sequence>
<evidence type="ECO:0000313" key="1">
    <source>
        <dbReference type="EMBL" id="KAL3109388.1"/>
    </source>
</evidence>
<name>A0ABD2L2E3_9BILA</name>
<protein>
    <submittedName>
        <fullName evidence="1">Uncharacterized protein</fullName>
    </submittedName>
</protein>
<comment type="caution">
    <text evidence="1">The sequence shown here is derived from an EMBL/GenBank/DDBJ whole genome shotgun (WGS) entry which is preliminary data.</text>
</comment>
<proteinExistence type="predicted"/>
<reference evidence="1 2" key="1">
    <citation type="submission" date="2024-10" db="EMBL/GenBank/DDBJ databases">
        <authorList>
            <person name="Kim D."/>
        </authorList>
    </citation>
    <scope>NUCLEOTIDE SEQUENCE [LARGE SCALE GENOMIC DNA]</scope>
    <source>
        <strain evidence="1">BH-2024</strain>
    </source>
</reference>
<gene>
    <name evidence="1" type="ORF">niasHT_015233</name>
</gene>
<evidence type="ECO:0000313" key="2">
    <source>
        <dbReference type="Proteomes" id="UP001620626"/>
    </source>
</evidence>